<sequence length="124" mass="13629">MTYACLRLLPEKSIDFVKAITRHAFLIELQKGPVTSVNSVEELNVAIRLVWREETPGQPLSWLMVFKQVDRNSNTLTSVPNGAEPVGTEATTGHPAFSVLSLSYTMWLPIAKPAGVDLAAGKHR</sequence>
<accession>K0RZL4</accession>
<dbReference type="EMBL" id="AGNL01023318">
    <property type="protein sequence ID" value="EJK59233.1"/>
    <property type="molecule type" value="Genomic_DNA"/>
</dbReference>
<evidence type="ECO:0000313" key="1">
    <source>
        <dbReference type="EMBL" id="EJK59233.1"/>
    </source>
</evidence>
<dbReference type="AlphaFoldDB" id="K0RZL4"/>
<protein>
    <submittedName>
        <fullName evidence="1">Uncharacterized protein</fullName>
    </submittedName>
</protein>
<organism evidence="1 2">
    <name type="scientific">Thalassiosira oceanica</name>
    <name type="common">Marine diatom</name>
    <dbReference type="NCBI Taxonomy" id="159749"/>
    <lineage>
        <taxon>Eukaryota</taxon>
        <taxon>Sar</taxon>
        <taxon>Stramenopiles</taxon>
        <taxon>Ochrophyta</taxon>
        <taxon>Bacillariophyta</taxon>
        <taxon>Coscinodiscophyceae</taxon>
        <taxon>Thalassiosirophycidae</taxon>
        <taxon>Thalassiosirales</taxon>
        <taxon>Thalassiosiraceae</taxon>
        <taxon>Thalassiosira</taxon>
    </lineage>
</organism>
<name>K0RZL4_THAOC</name>
<reference evidence="1 2" key="1">
    <citation type="journal article" date="2012" name="Genome Biol.">
        <title>Genome and low-iron response of an oceanic diatom adapted to chronic iron limitation.</title>
        <authorList>
            <person name="Lommer M."/>
            <person name="Specht M."/>
            <person name="Roy A.S."/>
            <person name="Kraemer L."/>
            <person name="Andreson R."/>
            <person name="Gutowska M.A."/>
            <person name="Wolf J."/>
            <person name="Bergner S.V."/>
            <person name="Schilhabel M.B."/>
            <person name="Klostermeier U.C."/>
            <person name="Beiko R.G."/>
            <person name="Rosenstiel P."/>
            <person name="Hippler M."/>
            <person name="Laroche J."/>
        </authorList>
    </citation>
    <scope>NUCLEOTIDE SEQUENCE [LARGE SCALE GENOMIC DNA]</scope>
    <source>
        <strain evidence="1 2">CCMP1005</strain>
    </source>
</reference>
<comment type="caution">
    <text evidence="1">The sequence shown here is derived from an EMBL/GenBank/DDBJ whole genome shotgun (WGS) entry which is preliminary data.</text>
</comment>
<proteinExistence type="predicted"/>
<evidence type="ECO:0000313" key="2">
    <source>
        <dbReference type="Proteomes" id="UP000266841"/>
    </source>
</evidence>
<keyword evidence="2" id="KW-1185">Reference proteome</keyword>
<dbReference type="Proteomes" id="UP000266841">
    <property type="component" value="Unassembled WGS sequence"/>
</dbReference>
<gene>
    <name evidence="1" type="ORF">THAOC_20573</name>
</gene>